<dbReference type="InterPro" id="IPR003782">
    <property type="entry name" value="SCO1/SenC"/>
</dbReference>
<dbReference type="Gene3D" id="3.40.30.10">
    <property type="entry name" value="Glutaredoxin"/>
    <property type="match status" value="1"/>
</dbReference>
<sequence>MSLRFLYLILLYILLILGCQKKESFNGILYDKPAYNFCLKTEENGKVKEVCLKDILKEKDIVLVFFGFTHCPDVCPAAMEVLKNTMKKLDEDERKRVQVVFISVDPERDTPKLVSQYAKYFDESFLGLTGTPEEIKEVAKAYKVFYEKVPQKGSNDYLVNHSALIYLITKDGKIKLIYSASKQKPNLIAEDVKKLLD</sequence>
<dbReference type="PROSITE" id="PS51352">
    <property type="entry name" value="THIOREDOXIN_2"/>
    <property type="match status" value="1"/>
</dbReference>
<dbReference type="SUPFAM" id="SSF52833">
    <property type="entry name" value="Thioredoxin-like"/>
    <property type="match status" value="1"/>
</dbReference>
<dbReference type="FunFam" id="3.40.30.10:FF:000013">
    <property type="entry name" value="Blast:Protein SCO1 homolog, mitochondrial"/>
    <property type="match status" value="1"/>
</dbReference>
<dbReference type="Proteomes" id="UP000000798">
    <property type="component" value="Chromosome"/>
</dbReference>
<comment type="similarity">
    <text evidence="1">Belongs to the SCO1/2 family.</text>
</comment>
<dbReference type="PATRIC" id="fig|224324.8.peg.776"/>
<keyword evidence="7" id="KW-1185">Reference proteome</keyword>
<dbReference type="CDD" id="cd02968">
    <property type="entry name" value="SCO"/>
    <property type="match status" value="1"/>
</dbReference>
<dbReference type="eggNOG" id="COG1999">
    <property type="taxonomic scope" value="Bacteria"/>
</dbReference>
<evidence type="ECO:0000259" key="5">
    <source>
        <dbReference type="PROSITE" id="PS51352"/>
    </source>
</evidence>
<evidence type="ECO:0000313" key="7">
    <source>
        <dbReference type="Proteomes" id="UP000000798"/>
    </source>
</evidence>
<dbReference type="PANTHER" id="PTHR12151:SF25">
    <property type="entry name" value="LINALOOL DEHYDRATASE_ISOMERASE DOMAIN-CONTAINING PROTEIN"/>
    <property type="match status" value="1"/>
</dbReference>
<dbReference type="EMBL" id="AE000657">
    <property type="protein sequence ID" value="AAC07080.1"/>
    <property type="molecule type" value="Genomic_DNA"/>
</dbReference>
<dbReference type="InParanoid" id="O67113"/>
<dbReference type="InterPro" id="IPR036249">
    <property type="entry name" value="Thioredoxin-like_sf"/>
</dbReference>
<feature type="binding site" evidence="3">
    <location>
        <position position="161"/>
    </location>
    <ligand>
        <name>Cu cation</name>
        <dbReference type="ChEBI" id="CHEBI:23378"/>
    </ligand>
</feature>
<dbReference type="KEGG" id="aae:aq_988"/>
<dbReference type="PROSITE" id="PS51257">
    <property type="entry name" value="PROKAR_LIPOPROTEIN"/>
    <property type="match status" value="1"/>
</dbReference>
<dbReference type="InterPro" id="IPR013766">
    <property type="entry name" value="Thioredoxin_domain"/>
</dbReference>
<name>O67113_AQUAE</name>
<reference evidence="6 7" key="1">
    <citation type="journal article" date="1998" name="Nature">
        <title>The complete genome of the hyperthermophilic bacterium Aquifex aeolicus.</title>
        <authorList>
            <person name="Deckert G."/>
            <person name="Warren P.V."/>
            <person name="Gaasterland T."/>
            <person name="Young W.G."/>
            <person name="Lenox A.L."/>
            <person name="Graham D.E."/>
            <person name="Overbeek R."/>
            <person name="Snead M.A."/>
            <person name="Keller M."/>
            <person name="Aujay M."/>
            <person name="Huber R."/>
            <person name="Feldman R.A."/>
            <person name="Short J.M."/>
            <person name="Olson G.J."/>
            <person name="Swanson R.V."/>
        </authorList>
    </citation>
    <scope>NUCLEOTIDE SEQUENCE [LARGE SCALE GENOMIC DNA]</scope>
    <source>
        <strain evidence="6 7">VF5</strain>
    </source>
</reference>
<evidence type="ECO:0000313" key="6">
    <source>
        <dbReference type="EMBL" id="AAC07080.1"/>
    </source>
</evidence>
<evidence type="ECO:0000256" key="3">
    <source>
        <dbReference type="PIRSR" id="PIRSR603782-1"/>
    </source>
</evidence>
<keyword evidence="4" id="KW-1015">Disulfide bond</keyword>
<dbReference type="RefSeq" id="WP_010880614.1">
    <property type="nucleotide sequence ID" value="NC_000918.1"/>
</dbReference>
<feature type="binding site" evidence="3">
    <location>
        <position position="75"/>
    </location>
    <ligand>
        <name>Cu cation</name>
        <dbReference type="ChEBI" id="CHEBI:23378"/>
    </ligand>
</feature>
<dbReference type="STRING" id="224324.aq_988"/>
<dbReference type="Pfam" id="PF02630">
    <property type="entry name" value="SCO1-SenC"/>
    <property type="match status" value="1"/>
</dbReference>
<dbReference type="EnsemblBacteria" id="AAC07080">
    <property type="protein sequence ID" value="AAC07080"/>
    <property type="gene ID" value="aq_988"/>
</dbReference>
<protein>
    <recommendedName>
        <fullName evidence="5">Thioredoxin domain-containing protein</fullName>
    </recommendedName>
</protein>
<keyword evidence="2 3" id="KW-0186">Copper</keyword>
<gene>
    <name evidence="6" type="ordered locus">aq_988</name>
</gene>
<feature type="disulfide bond" description="Redox-active" evidence="4">
    <location>
        <begin position="71"/>
        <end position="75"/>
    </location>
</feature>
<evidence type="ECO:0000256" key="2">
    <source>
        <dbReference type="ARBA" id="ARBA00023008"/>
    </source>
</evidence>
<dbReference type="PIR" id="F70385">
    <property type="entry name" value="F70385"/>
</dbReference>
<dbReference type="OrthoDB" id="9811998at2"/>
<dbReference type="HOGENOM" id="CLU_050131_3_0_0"/>
<feature type="binding site" evidence="3">
    <location>
        <position position="71"/>
    </location>
    <ligand>
        <name>Cu cation</name>
        <dbReference type="ChEBI" id="CHEBI:23378"/>
    </ligand>
</feature>
<organism evidence="6 7">
    <name type="scientific">Aquifex aeolicus (strain VF5)</name>
    <dbReference type="NCBI Taxonomy" id="224324"/>
    <lineage>
        <taxon>Bacteria</taxon>
        <taxon>Pseudomonadati</taxon>
        <taxon>Aquificota</taxon>
        <taxon>Aquificia</taxon>
        <taxon>Aquificales</taxon>
        <taxon>Aquificaceae</taxon>
        <taxon>Aquifex</taxon>
    </lineage>
</organism>
<evidence type="ECO:0000256" key="1">
    <source>
        <dbReference type="ARBA" id="ARBA00010996"/>
    </source>
</evidence>
<feature type="domain" description="Thioredoxin" evidence="5">
    <location>
        <begin position="28"/>
        <end position="197"/>
    </location>
</feature>
<dbReference type="GO" id="GO:0046872">
    <property type="term" value="F:metal ion binding"/>
    <property type="evidence" value="ECO:0007669"/>
    <property type="project" value="UniProtKB-KW"/>
</dbReference>
<evidence type="ECO:0000256" key="4">
    <source>
        <dbReference type="PIRSR" id="PIRSR603782-2"/>
    </source>
</evidence>
<dbReference type="AlphaFoldDB" id="O67113"/>
<keyword evidence="3" id="KW-0479">Metal-binding</keyword>
<proteinExistence type="inferred from homology"/>
<dbReference type="PANTHER" id="PTHR12151">
    <property type="entry name" value="ELECTRON TRANSPORT PROTIN SCO1/SENC FAMILY MEMBER"/>
    <property type="match status" value="1"/>
</dbReference>
<accession>O67113</accession>